<reference evidence="1 2" key="1">
    <citation type="submission" date="2019-02" db="EMBL/GenBank/DDBJ databases">
        <title>Halonotius sp. a new haloqrchaeon isolated from saline water.</title>
        <authorList>
            <person name="Duran-Viseras A."/>
            <person name="Sanchez-Porro C."/>
            <person name="Ventosa A."/>
        </authorList>
    </citation>
    <scope>NUCLEOTIDE SEQUENCE [LARGE SCALE GENOMIC DNA]</scope>
    <source>
        <strain evidence="1 2">F9-27</strain>
    </source>
</reference>
<dbReference type="GO" id="GO:0016301">
    <property type="term" value="F:kinase activity"/>
    <property type="evidence" value="ECO:0007669"/>
    <property type="project" value="UniProtKB-KW"/>
</dbReference>
<gene>
    <name evidence="1" type="ORF">EWF95_10795</name>
</gene>
<comment type="caution">
    <text evidence="1">The sequence shown here is derived from an EMBL/GenBank/DDBJ whole genome shotgun (WGS) entry which is preliminary data.</text>
</comment>
<dbReference type="Proteomes" id="UP000315385">
    <property type="component" value="Unassembled WGS sequence"/>
</dbReference>
<dbReference type="AlphaFoldDB" id="A0A544QM91"/>
<accession>A0A544QM91</accession>
<name>A0A544QM91_9EURY</name>
<dbReference type="EMBL" id="SESI01000003">
    <property type="protein sequence ID" value="TQQ79727.1"/>
    <property type="molecule type" value="Genomic_DNA"/>
</dbReference>
<evidence type="ECO:0000313" key="2">
    <source>
        <dbReference type="Proteomes" id="UP000315385"/>
    </source>
</evidence>
<proteinExistence type="predicted"/>
<keyword evidence="2" id="KW-1185">Reference proteome</keyword>
<organism evidence="1 2">
    <name type="scientific">Halonotius roseus</name>
    <dbReference type="NCBI Taxonomy" id="2511997"/>
    <lineage>
        <taxon>Archaea</taxon>
        <taxon>Methanobacteriati</taxon>
        <taxon>Methanobacteriota</taxon>
        <taxon>Stenosarchaea group</taxon>
        <taxon>Halobacteria</taxon>
        <taxon>Halobacteriales</taxon>
        <taxon>Haloferacaceae</taxon>
        <taxon>Halonotius</taxon>
    </lineage>
</organism>
<dbReference type="OrthoDB" id="302327at2157"/>
<keyword evidence="1" id="KW-0418">Kinase</keyword>
<keyword evidence="1" id="KW-0808">Transferase</keyword>
<evidence type="ECO:0000313" key="1">
    <source>
        <dbReference type="EMBL" id="TQQ79727.1"/>
    </source>
</evidence>
<protein>
    <submittedName>
        <fullName evidence="1">Histidine kinase</fullName>
    </submittedName>
</protein>
<sequence length="268" mass="30101">MPDSLSGFLDETAGSTEKTLLLINRTEPQPLVNLLDRAFENQSVEIEERHIPESDTDQVCLVENGQVTATTLFADLSETFLLVNADRYRTGTGRSETGSFPDVLTGLDDIEFTVRGYPASNKEKLLLIIISRFIEDRALACGHGEFHSTFQRLSRLDDEYGTRKMYEWLGDSNVETHVYGVRDDPDVVDGLDVIVHGGTTHEYRRSWVVVFTPDTETGAVNSGDIAAADACNPVALVALETGSNVWRSMWTYDRDRVERIRAYVRQQF</sequence>